<accession>A0A380N862</accession>
<evidence type="ECO:0000313" key="2">
    <source>
        <dbReference type="Proteomes" id="UP000254150"/>
    </source>
</evidence>
<dbReference type="RefSeq" id="WP_115068289.1">
    <property type="nucleotide sequence ID" value="NZ_UHID01000005.1"/>
</dbReference>
<dbReference type="SUPFAM" id="SSF51126">
    <property type="entry name" value="Pectin lyase-like"/>
    <property type="match status" value="1"/>
</dbReference>
<dbReference type="Gene3D" id="2.160.20.10">
    <property type="entry name" value="Single-stranded right-handed beta-helix, Pectin lyase-like"/>
    <property type="match status" value="1"/>
</dbReference>
<dbReference type="Pfam" id="PF01696">
    <property type="entry name" value="Adeno_E1B_55K"/>
    <property type="match status" value="1"/>
</dbReference>
<reference evidence="1 2" key="1">
    <citation type="submission" date="2018-06" db="EMBL/GenBank/DDBJ databases">
        <authorList>
            <consortium name="Pathogen Informatics"/>
            <person name="Doyle S."/>
        </authorList>
    </citation>
    <scope>NUCLEOTIDE SEQUENCE [LARGE SCALE GENOMIC DNA]</scope>
    <source>
        <strain evidence="1 2">NCTC7807</strain>
    </source>
</reference>
<dbReference type="InterPro" id="IPR006311">
    <property type="entry name" value="TAT_signal"/>
</dbReference>
<dbReference type="Proteomes" id="UP000254150">
    <property type="component" value="Unassembled WGS sequence"/>
</dbReference>
<dbReference type="EMBL" id="UHID01000005">
    <property type="protein sequence ID" value="SUP34367.1"/>
    <property type="molecule type" value="Genomic_DNA"/>
</dbReference>
<dbReference type="InterPro" id="IPR006626">
    <property type="entry name" value="PbH1"/>
</dbReference>
<proteinExistence type="predicted"/>
<dbReference type="GeneID" id="95073160"/>
<evidence type="ECO:0000313" key="1">
    <source>
        <dbReference type="EMBL" id="SUP34367.1"/>
    </source>
</evidence>
<dbReference type="SMART" id="SM00710">
    <property type="entry name" value="PbH1"/>
    <property type="match status" value="4"/>
</dbReference>
<dbReference type="InterPro" id="IPR012334">
    <property type="entry name" value="Pectin_lyas_fold"/>
</dbReference>
<organism evidence="1 2">
    <name type="scientific">Streptomyces griseus</name>
    <dbReference type="NCBI Taxonomy" id="1911"/>
    <lineage>
        <taxon>Bacteria</taxon>
        <taxon>Bacillati</taxon>
        <taxon>Actinomycetota</taxon>
        <taxon>Actinomycetes</taxon>
        <taxon>Kitasatosporales</taxon>
        <taxon>Streptomycetaceae</taxon>
        <taxon>Streptomyces</taxon>
    </lineage>
</organism>
<protein>
    <submittedName>
        <fullName evidence="1">Adenovirus EB1 55K protein / large t-antigen</fullName>
    </submittedName>
</protein>
<gene>
    <name evidence="1" type="ORF">NCTC7807_01756</name>
</gene>
<dbReference type="PROSITE" id="PS51318">
    <property type="entry name" value="TAT"/>
    <property type="match status" value="1"/>
</dbReference>
<name>A0A380N862_STRGR</name>
<dbReference type="InterPro" id="IPR011050">
    <property type="entry name" value="Pectin_lyase_fold/virulence"/>
</dbReference>
<sequence length="369" mass="38185">MARASEVSVLSRRRALTGVGAAGLAAALATETSAAPAAAADPSGALPVLRPGQDWAKVLAVTPRVQLQPGAAYTLDAGVELPGGCLIVGNGATVTVADDTTPALTATARNAVTITGIRFLGRSADPVGTPQSTGHVAVALDRCTDVRVSDCDFRHWRGAGITVSGSASDDYFRYRVMLRHNTFHGCYFGVSITDRSEYSQLTGNSFTSCRLAIWNSSGNWTVNGNTVVGCHGAYYSYARTSPYGDLTSDNWNHGTLVGNTFNHSNGGAGRLWNTNAAFPIGGQSQDPGPGIVVDGVLPPTFSGNTLWYSDVTAAGLRGTRWVLSGSTLSNLTVNCAGEVPVLLAGTQSNGTANAPALVGNVKDVFAGLY</sequence>
<dbReference type="InterPro" id="IPR002612">
    <property type="entry name" value="Adeno_E1B_55kDa"/>
</dbReference>
<dbReference type="AlphaFoldDB" id="A0A380N862"/>